<proteinExistence type="inferred from homology"/>
<comment type="caution">
    <text evidence="5">The sequence shown here is derived from an EMBL/GenBank/DDBJ whole genome shotgun (WGS) entry which is preliminary data.</text>
</comment>
<name>A0A2T2XKK9_9FIRM</name>
<comment type="similarity">
    <text evidence="1">Belongs to the ATP-dependent AMP-binding enzyme family.</text>
</comment>
<dbReference type="Proteomes" id="UP000242972">
    <property type="component" value="Unassembled WGS sequence"/>
</dbReference>
<dbReference type="InterPro" id="IPR045851">
    <property type="entry name" value="AMP-bd_C_sf"/>
</dbReference>
<dbReference type="Gene3D" id="3.40.50.12780">
    <property type="entry name" value="N-terminal domain of ligase-like"/>
    <property type="match status" value="1"/>
</dbReference>
<dbReference type="SUPFAM" id="SSF56801">
    <property type="entry name" value="Acetyl-CoA synthetase-like"/>
    <property type="match status" value="1"/>
</dbReference>
<dbReference type="PANTHER" id="PTHR24096">
    <property type="entry name" value="LONG-CHAIN-FATTY-ACID--COA LIGASE"/>
    <property type="match status" value="1"/>
</dbReference>
<dbReference type="PROSITE" id="PS00455">
    <property type="entry name" value="AMP_BINDING"/>
    <property type="match status" value="1"/>
</dbReference>
<accession>A0A2T2XKK9</accession>
<organism evidence="5 6">
    <name type="scientific">Sulfobacillus benefaciens</name>
    <dbReference type="NCBI Taxonomy" id="453960"/>
    <lineage>
        <taxon>Bacteria</taxon>
        <taxon>Bacillati</taxon>
        <taxon>Bacillota</taxon>
        <taxon>Clostridia</taxon>
        <taxon>Eubacteriales</taxon>
        <taxon>Clostridiales Family XVII. Incertae Sedis</taxon>
        <taxon>Sulfobacillus</taxon>
    </lineage>
</organism>
<dbReference type="GO" id="GO:0016405">
    <property type="term" value="F:CoA-ligase activity"/>
    <property type="evidence" value="ECO:0007669"/>
    <property type="project" value="TreeGrafter"/>
</dbReference>
<dbReference type="InterPro" id="IPR025110">
    <property type="entry name" value="AMP-bd_C"/>
</dbReference>
<evidence type="ECO:0000256" key="2">
    <source>
        <dbReference type="ARBA" id="ARBA00022598"/>
    </source>
</evidence>
<feature type="domain" description="AMP-dependent synthetase/ligase" evidence="3">
    <location>
        <begin position="11"/>
        <end position="392"/>
    </location>
</feature>
<evidence type="ECO:0000313" key="6">
    <source>
        <dbReference type="Proteomes" id="UP000242972"/>
    </source>
</evidence>
<evidence type="ECO:0000259" key="4">
    <source>
        <dbReference type="Pfam" id="PF13193"/>
    </source>
</evidence>
<keyword evidence="2" id="KW-0436">Ligase</keyword>
<evidence type="ECO:0000313" key="5">
    <source>
        <dbReference type="EMBL" id="PSR35029.1"/>
    </source>
</evidence>
<gene>
    <name evidence="5" type="ORF">C7B46_02400</name>
</gene>
<evidence type="ECO:0000256" key="1">
    <source>
        <dbReference type="ARBA" id="ARBA00006432"/>
    </source>
</evidence>
<dbReference type="EMBL" id="PXYW01000004">
    <property type="protein sequence ID" value="PSR35029.1"/>
    <property type="molecule type" value="Genomic_DNA"/>
</dbReference>
<sequence>MNHLPLHEYLRDHARSHPNRAAIIWYGRNITYGELNRYSDRIAIWLTHQGVKSGDRVALYLGNCPQYVMAFLGAQKIGAIVTPVSPLFKAWELEYQLQNSGATVLITENRLFPHWETVRLSVPMARVLVTNYREFLPEHPVLPWPLPDSPGPSSDDPGVDSWQVLEEINGDPPHVTPRLDQVSLMMYTSGSTGMPKGAMLTYDNALFKAAAGSEANGATAKDIFLTVMPLSHIAGLLMGLNVPIYLGATQVMIHQFDPDTVIAAIEQYHCSFWYSVAPMNRAVLDRLNPDDVRMRSLRHNLCTSFGIPLTESLAAEWLVKTKAIIHEAAYGLTETHTADTYMPVHRIRWGSVGKPIQDTKIRIVDPNTGDNVASGDSGEIWIKNRGVFAGYWNQPEATQKTLKSGFVATGDMGYLDADGYLYFQGRLKEMIKVSGYSVFPEDVEELLIRHPAIQQVAVIGKSHPYRGEVVAAFVVLKHGAALSPEELVDWAKNHMADYKVPREVFIVPALPVSATGKVMRRLLKTSSDADNGGV</sequence>
<dbReference type="Pfam" id="PF13193">
    <property type="entry name" value="AMP-binding_C"/>
    <property type="match status" value="1"/>
</dbReference>
<dbReference type="InterPro" id="IPR042099">
    <property type="entry name" value="ANL_N_sf"/>
</dbReference>
<dbReference type="Gene3D" id="3.30.300.30">
    <property type="match status" value="1"/>
</dbReference>
<dbReference type="PANTHER" id="PTHR24096:SF149">
    <property type="entry name" value="AMP-BINDING DOMAIN-CONTAINING PROTEIN-RELATED"/>
    <property type="match status" value="1"/>
</dbReference>
<dbReference type="InterPro" id="IPR000873">
    <property type="entry name" value="AMP-dep_synth/lig_dom"/>
</dbReference>
<dbReference type="InterPro" id="IPR020845">
    <property type="entry name" value="AMP-binding_CS"/>
</dbReference>
<reference evidence="5 6" key="1">
    <citation type="journal article" date="2014" name="BMC Genomics">
        <title>Comparison of environmental and isolate Sulfobacillus genomes reveals diverse carbon, sulfur, nitrogen, and hydrogen metabolisms.</title>
        <authorList>
            <person name="Justice N.B."/>
            <person name="Norman A."/>
            <person name="Brown C.T."/>
            <person name="Singh A."/>
            <person name="Thomas B.C."/>
            <person name="Banfield J.F."/>
        </authorList>
    </citation>
    <scope>NUCLEOTIDE SEQUENCE [LARGE SCALE GENOMIC DNA]</scope>
    <source>
        <strain evidence="5">AMDSBA4</strain>
    </source>
</reference>
<protein>
    <submittedName>
        <fullName evidence="5">AMP-dependent synthetase</fullName>
    </submittedName>
</protein>
<dbReference type="AlphaFoldDB" id="A0A2T2XKK9"/>
<feature type="domain" description="AMP-binding enzyme C-terminal" evidence="4">
    <location>
        <begin position="443"/>
        <end position="517"/>
    </location>
</feature>
<evidence type="ECO:0000259" key="3">
    <source>
        <dbReference type="Pfam" id="PF00501"/>
    </source>
</evidence>
<dbReference type="Pfam" id="PF00501">
    <property type="entry name" value="AMP-binding"/>
    <property type="match status" value="1"/>
</dbReference>